<name>A0A428U7T7_9HYPO</name>
<dbReference type="PANTHER" id="PTHR10622">
    <property type="entry name" value="HET DOMAIN-CONTAINING PROTEIN"/>
    <property type="match status" value="1"/>
</dbReference>
<evidence type="ECO:0000259" key="1">
    <source>
        <dbReference type="Pfam" id="PF06985"/>
    </source>
</evidence>
<dbReference type="Proteomes" id="UP000288429">
    <property type="component" value="Unassembled WGS sequence"/>
</dbReference>
<comment type="caution">
    <text evidence="2">The sequence shown here is derived from an EMBL/GenBank/DDBJ whole genome shotgun (WGS) entry which is preliminary data.</text>
</comment>
<evidence type="ECO:0000313" key="3">
    <source>
        <dbReference type="Proteomes" id="UP000288429"/>
    </source>
</evidence>
<gene>
    <name evidence="2" type="ORF">CDV31_007255</name>
</gene>
<evidence type="ECO:0000313" key="2">
    <source>
        <dbReference type="EMBL" id="RSM10379.1"/>
    </source>
</evidence>
<protein>
    <recommendedName>
        <fullName evidence="1">Heterokaryon incompatibility domain-containing protein</fullName>
    </recommendedName>
</protein>
<sequence>MRLINTATLSLDEFFGDQVPEYAILSHTWHEEEVAFRDWADQASASRKKGYRKIVDTCRLAREQGYGYVWVDTNCIDKSSSAELSEAINSMFSWYQGARVCYVYLSDVPSPALGEPMDTKTFRRSRWFTRGWTLQELLAPRDVEFYSKDWSLLGTKLSLCPEISLITGINAKYLGKKCLGVWYICPRSGAVVQSIEYDIPVNNASVAERLSWVSNRSTTRPEDIAYCMLGILGLHMPLLYGEGHGAFLRLQGEIMKVSNDQSLFCWTWDRYYDRGSILAPHPSAFSGSSHYVPRPGPRPSPYHLTNAGLKIELSFLSCISPTTFLAILEAGCSSSGSKIGLPFYGNHQAQRMYRQPNPPVPIQLCEGLVENQALP</sequence>
<dbReference type="AlphaFoldDB" id="A0A428U7T7"/>
<dbReference type="InterPro" id="IPR010730">
    <property type="entry name" value="HET"/>
</dbReference>
<feature type="domain" description="Heterokaryon incompatibility" evidence="1">
    <location>
        <begin position="22"/>
        <end position="107"/>
    </location>
</feature>
<organism evidence="2 3">
    <name type="scientific">Fusarium ambrosium</name>
    <dbReference type="NCBI Taxonomy" id="131363"/>
    <lineage>
        <taxon>Eukaryota</taxon>
        <taxon>Fungi</taxon>
        <taxon>Dikarya</taxon>
        <taxon>Ascomycota</taxon>
        <taxon>Pezizomycotina</taxon>
        <taxon>Sordariomycetes</taxon>
        <taxon>Hypocreomycetidae</taxon>
        <taxon>Hypocreales</taxon>
        <taxon>Nectriaceae</taxon>
        <taxon>Fusarium</taxon>
        <taxon>Fusarium solani species complex</taxon>
    </lineage>
</organism>
<reference evidence="2 3" key="1">
    <citation type="submission" date="2017-06" db="EMBL/GenBank/DDBJ databases">
        <title>Cmopartive genomic analysis of Ambrosia Fusariam Clade fungi.</title>
        <authorList>
            <person name="Stajich J.E."/>
            <person name="Carrillo J."/>
            <person name="Kijimoto T."/>
            <person name="Eskalen A."/>
            <person name="O'Donnell K."/>
            <person name="Kasson M."/>
        </authorList>
    </citation>
    <scope>NUCLEOTIDE SEQUENCE [LARGE SCALE GENOMIC DNA]</scope>
    <source>
        <strain evidence="2 3">NRRL 20438</strain>
    </source>
</reference>
<dbReference type="EMBL" id="NIZV01000087">
    <property type="protein sequence ID" value="RSM10379.1"/>
    <property type="molecule type" value="Genomic_DNA"/>
</dbReference>
<keyword evidence="3" id="KW-1185">Reference proteome</keyword>
<proteinExistence type="predicted"/>
<accession>A0A428U7T7</accession>
<dbReference type="PANTHER" id="PTHR10622:SF10">
    <property type="entry name" value="HET DOMAIN-CONTAINING PROTEIN"/>
    <property type="match status" value="1"/>
</dbReference>
<dbReference type="Pfam" id="PF06985">
    <property type="entry name" value="HET"/>
    <property type="match status" value="1"/>
</dbReference>